<accession>A0A4Y7QKC5</accession>
<evidence type="ECO:0000259" key="1">
    <source>
        <dbReference type="Pfam" id="PF13840"/>
    </source>
</evidence>
<dbReference type="InterPro" id="IPR051719">
    <property type="entry name" value="CASTOR_mTORC1"/>
</dbReference>
<dbReference type="OrthoDB" id="58529at2759"/>
<protein>
    <recommendedName>
        <fullName evidence="1">CASTOR ACT domain-containing protein</fullName>
    </recommendedName>
</protein>
<dbReference type="GO" id="GO:0046394">
    <property type="term" value="P:carboxylic acid biosynthetic process"/>
    <property type="evidence" value="ECO:0007669"/>
    <property type="project" value="UniProtKB-ARBA"/>
</dbReference>
<evidence type="ECO:0000313" key="2">
    <source>
        <dbReference type="EMBL" id="TDL28103.1"/>
    </source>
</evidence>
<dbReference type="Gene3D" id="3.30.2130.10">
    <property type="entry name" value="VC0802-like"/>
    <property type="match status" value="1"/>
</dbReference>
<dbReference type="Proteomes" id="UP000294933">
    <property type="component" value="Unassembled WGS sequence"/>
</dbReference>
<organism evidence="2 3">
    <name type="scientific">Rickenella mellea</name>
    <dbReference type="NCBI Taxonomy" id="50990"/>
    <lineage>
        <taxon>Eukaryota</taxon>
        <taxon>Fungi</taxon>
        <taxon>Dikarya</taxon>
        <taxon>Basidiomycota</taxon>
        <taxon>Agaricomycotina</taxon>
        <taxon>Agaricomycetes</taxon>
        <taxon>Hymenochaetales</taxon>
        <taxon>Rickenellaceae</taxon>
        <taxon>Rickenella</taxon>
    </lineage>
</organism>
<dbReference type="InterPro" id="IPR045865">
    <property type="entry name" value="ACT-like_dom_sf"/>
</dbReference>
<reference evidence="2 3" key="1">
    <citation type="submission" date="2018-06" db="EMBL/GenBank/DDBJ databases">
        <title>A transcriptomic atlas of mushroom development highlights an independent origin of complex multicellularity.</title>
        <authorList>
            <consortium name="DOE Joint Genome Institute"/>
            <person name="Krizsan K."/>
            <person name="Almasi E."/>
            <person name="Merenyi Z."/>
            <person name="Sahu N."/>
            <person name="Viragh M."/>
            <person name="Koszo T."/>
            <person name="Mondo S."/>
            <person name="Kiss B."/>
            <person name="Balint B."/>
            <person name="Kues U."/>
            <person name="Barry K."/>
            <person name="Hegedus J.C."/>
            <person name="Henrissat B."/>
            <person name="Johnson J."/>
            <person name="Lipzen A."/>
            <person name="Ohm R."/>
            <person name="Nagy I."/>
            <person name="Pangilinan J."/>
            <person name="Yan J."/>
            <person name="Xiong Y."/>
            <person name="Grigoriev I.V."/>
            <person name="Hibbett D.S."/>
            <person name="Nagy L.G."/>
        </authorList>
    </citation>
    <scope>NUCLEOTIDE SEQUENCE [LARGE SCALE GENOMIC DNA]</scope>
    <source>
        <strain evidence="2 3">SZMC22713</strain>
    </source>
</reference>
<dbReference type="InterPro" id="IPR027795">
    <property type="entry name" value="CASTOR_ACT_dom"/>
</dbReference>
<dbReference type="GO" id="GO:0006520">
    <property type="term" value="P:amino acid metabolic process"/>
    <property type="evidence" value="ECO:0007669"/>
    <property type="project" value="UniProtKB-ARBA"/>
</dbReference>
<dbReference type="Pfam" id="PF13840">
    <property type="entry name" value="ACT_7"/>
    <property type="match status" value="1"/>
</dbReference>
<proteinExistence type="predicted"/>
<gene>
    <name evidence="2" type="ORF">BD410DRAFT_344669</name>
</gene>
<evidence type="ECO:0000313" key="3">
    <source>
        <dbReference type="Proteomes" id="UP000294933"/>
    </source>
</evidence>
<dbReference type="SUPFAM" id="SSF55021">
    <property type="entry name" value="ACT-like"/>
    <property type="match status" value="2"/>
</dbReference>
<keyword evidence="3" id="KW-1185">Reference proteome</keyword>
<dbReference type="EMBL" id="ML170158">
    <property type="protein sequence ID" value="TDL28103.1"/>
    <property type="molecule type" value="Genomic_DNA"/>
</dbReference>
<dbReference type="PANTHER" id="PTHR31131:SF6">
    <property type="entry name" value="CASTOR ACT DOMAIN-CONTAINING PROTEIN"/>
    <property type="match status" value="1"/>
</dbReference>
<feature type="domain" description="CASTOR ACT" evidence="1">
    <location>
        <begin position="80"/>
        <end position="137"/>
    </location>
</feature>
<dbReference type="VEuPathDB" id="FungiDB:BD410DRAFT_344669"/>
<dbReference type="AlphaFoldDB" id="A0A4Y7QKC5"/>
<sequence>MPPPSDHPSLKLQLMPEPFCVLQFSISDTSNLEHLHSLITASVLPSGTGFVSITRTPDEISVVVDVPGGGDFIQKDKFAWKCIKIVGPMDFGLTGVMCDITTPLKAAKIPIFALSTWNTDYILVGIDRFEEAIDVLKADDWGFHLVENH</sequence>
<dbReference type="PANTHER" id="PTHR31131">
    <property type="entry name" value="CHROMOSOME 1, WHOLE GENOME SHOTGUN SEQUENCE"/>
    <property type="match status" value="1"/>
</dbReference>
<name>A0A4Y7QKC5_9AGAM</name>